<proteinExistence type="predicted"/>
<protein>
    <recommendedName>
        <fullName evidence="2">Retrotransposon gag domain-containing protein</fullName>
    </recommendedName>
</protein>
<dbReference type="PANTHER" id="PTHR15503">
    <property type="entry name" value="LDOC1 RELATED"/>
    <property type="match status" value="1"/>
</dbReference>
<dbReference type="InParanoid" id="M4BKK1"/>
<reference evidence="3" key="2">
    <citation type="submission" date="2015-06" db="UniProtKB">
        <authorList>
            <consortium name="EnsemblProtists"/>
        </authorList>
    </citation>
    <scope>IDENTIFICATION</scope>
    <source>
        <strain evidence="3">Emoy2</strain>
    </source>
</reference>
<name>M4BKK1_HYAAE</name>
<dbReference type="PANTHER" id="PTHR15503:SF22">
    <property type="entry name" value="TRANSPOSON TY3-I GAG POLYPROTEIN"/>
    <property type="match status" value="1"/>
</dbReference>
<dbReference type="Pfam" id="PF03732">
    <property type="entry name" value="Retrotrans_gag"/>
    <property type="match status" value="1"/>
</dbReference>
<dbReference type="OMA" id="DYIQMAR"/>
<evidence type="ECO:0000256" key="1">
    <source>
        <dbReference type="SAM" id="MobiDB-lite"/>
    </source>
</evidence>
<dbReference type="HOGENOM" id="CLU_000384_7_0_1"/>
<feature type="region of interest" description="Disordered" evidence="1">
    <location>
        <begin position="1"/>
        <end position="27"/>
    </location>
</feature>
<dbReference type="VEuPathDB" id="FungiDB:HpaG806934"/>
<feature type="domain" description="Retrotransposon gag" evidence="2">
    <location>
        <begin position="69"/>
        <end position="162"/>
    </location>
</feature>
<evidence type="ECO:0000313" key="3">
    <source>
        <dbReference type="EnsemblProtists" id="HpaP806934"/>
    </source>
</evidence>
<dbReference type="InterPro" id="IPR005162">
    <property type="entry name" value="Retrotrans_gag_dom"/>
</dbReference>
<dbReference type="AlphaFoldDB" id="M4BKK1"/>
<dbReference type="EMBL" id="JH598357">
    <property type="status" value="NOT_ANNOTATED_CDS"/>
    <property type="molecule type" value="Genomic_DNA"/>
</dbReference>
<feature type="compositionally biased region" description="Basic and acidic residues" evidence="1">
    <location>
        <begin position="1"/>
        <end position="10"/>
    </location>
</feature>
<dbReference type="eggNOG" id="KOG0017">
    <property type="taxonomic scope" value="Eukaryota"/>
</dbReference>
<sequence length="265" mass="30334">MARELAESNRRGLTPSRSSRNDSVKVETSAYSGEGKYRLSLSRWFREVDIAIASRLLEAPQAKVNFLLSRLTGKAKEWALGKLVVDEHAFPTLESIQDDLRLAFEPPKEENVVRSKFLSMRQGKMAMRDYIQMARHLASCIITHPMDMYMYTQVNVFVDGMREGQTHLSLERAEPATLEEEFAIALREDFRVTKAYTKPSVVTVARPSGPEPMEIDVIESSGDQRRVAYYKGDARTGRQIVCFRCRKPGHRAVSAARQRQYRRKE</sequence>
<dbReference type="Proteomes" id="UP000011713">
    <property type="component" value="Unassembled WGS sequence"/>
</dbReference>
<dbReference type="EnsemblProtists" id="HpaT806934">
    <property type="protein sequence ID" value="HpaP806934"/>
    <property type="gene ID" value="HpaG806934"/>
</dbReference>
<dbReference type="STRING" id="559515.M4BKK1"/>
<evidence type="ECO:0000313" key="4">
    <source>
        <dbReference type="Proteomes" id="UP000011713"/>
    </source>
</evidence>
<evidence type="ECO:0000259" key="2">
    <source>
        <dbReference type="Pfam" id="PF03732"/>
    </source>
</evidence>
<dbReference type="InterPro" id="IPR032567">
    <property type="entry name" value="RTL1-rel"/>
</dbReference>
<accession>M4BKK1</accession>
<keyword evidence="4" id="KW-1185">Reference proteome</keyword>
<organism evidence="3 4">
    <name type="scientific">Hyaloperonospora arabidopsidis (strain Emoy2)</name>
    <name type="common">Downy mildew agent</name>
    <name type="synonym">Peronospora arabidopsidis</name>
    <dbReference type="NCBI Taxonomy" id="559515"/>
    <lineage>
        <taxon>Eukaryota</taxon>
        <taxon>Sar</taxon>
        <taxon>Stramenopiles</taxon>
        <taxon>Oomycota</taxon>
        <taxon>Peronosporomycetes</taxon>
        <taxon>Peronosporales</taxon>
        <taxon>Peronosporaceae</taxon>
        <taxon>Hyaloperonospora</taxon>
    </lineage>
</organism>
<reference evidence="4" key="1">
    <citation type="journal article" date="2010" name="Science">
        <title>Signatures of adaptation to obligate biotrophy in the Hyaloperonospora arabidopsidis genome.</title>
        <authorList>
            <person name="Baxter L."/>
            <person name="Tripathy S."/>
            <person name="Ishaque N."/>
            <person name="Boot N."/>
            <person name="Cabral A."/>
            <person name="Kemen E."/>
            <person name="Thines M."/>
            <person name="Ah-Fong A."/>
            <person name="Anderson R."/>
            <person name="Badejoko W."/>
            <person name="Bittner-Eddy P."/>
            <person name="Boore J.L."/>
            <person name="Chibucos M.C."/>
            <person name="Coates M."/>
            <person name="Dehal P."/>
            <person name="Delehaunty K."/>
            <person name="Dong S."/>
            <person name="Downton P."/>
            <person name="Dumas B."/>
            <person name="Fabro G."/>
            <person name="Fronick C."/>
            <person name="Fuerstenberg S.I."/>
            <person name="Fulton L."/>
            <person name="Gaulin E."/>
            <person name="Govers F."/>
            <person name="Hughes L."/>
            <person name="Humphray S."/>
            <person name="Jiang R.H."/>
            <person name="Judelson H."/>
            <person name="Kamoun S."/>
            <person name="Kyung K."/>
            <person name="Meijer H."/>
            <person name="Minx P."/>
            <person name="Morris P."/>
            <person name="Nelson J."/>
            <person name="Phuntumart V."/>
            <person name="Qutob D."/>
            <person name="Rehmany A."/>
            <person name="Rougon-Cardoso A."/>
            <person name="Ryden P."/>
            <person name="Torto-Alalibo T."/>
            <person name="Studholme D."/>
            <person name="Wang Y."/>
            <person name="Win J."/>
            <person name="Wood J."/>
            <person name="Clifton S.W."/>
            <person name="Rogers J."/>
            <person name="Van den Ackerveken G."/>
            <person name="Jones J.D."/>
            <person name="McDowell J.M."/>
            <person name="Beynon J."/>
            <person name="Tyler B.M."/>
        </authorList>
    </citation>
    <scope>NUCLEOTIDE SEQUENCE [LARGE SCALE GENOMIC DNA]</scope>
    <source>
        <strain evidence="4">Emoy2</strain>
    </source>
</reference>